<keyword evidence="7" id="KW-0256">Endoplasmic reticulum</keyword>
<comment type="catalytic activity">
    <reaction evidence="1">
        <text>S-ubiquitinyl-[E2 ubiquitin-conjugating enzyme]-L-cysteine + [acceptor protein]-L-lysine = [E2 ubiquitin-conjugating enzyme]-L-cysteine + N(6)-ubiquitinyl-[acceptor protein]-L-lysine.</text>
        <dbReference type="EC" id="2.3.2.26"/>
    </reaction>
</comment>
<evidence type="ECO:0000256" key="12">
    <source>
        <dbReference type="ARBA" id="ARBA00041409"/>
    </source>
</evidence>
<dbReference type="Gene3D" id="3.90.1750.10">
    <property type="entry name" value="Hect, E3 ligase catalytic domains"/>
    <property type="match status" value="2"/>
</dbReference>
<evidence type="ECO:0000256" key="2">
    <source>
        <dbReference type="ARBA" id="ARBA00004240"/>
    </source>
</evidence>
<evidence type="ECO:0000256" key="1">
    <source>
        <dbReference type="ARBA" id="ARBA00000885"/>
    </source>
</evidence>
<dbReference type="Gene3D" id="1.25.40.20">
    <property type="entry name" value="Ankyrin repeat-containing domain"/>
    <property type="match status" value="3"/>
</dbReference>
<feature type="compositionally biased region" description="Acidic residues" evidence="16">
    <location>
        <begin position="176"/>
        <end position="198"/>
    </location>
</feature>
<dbReference type="PROSITE" id="PS50088">
    <property type="entry name" value="ANK_REPEAT"/>
    <property type="match status" value="3"/>
</dbReference>
<gene>
    <name evidence="18" type="ORF">PEVE_00043666</name>
</gene>
<comment type="caution">
    <text evidence="18">The sequence shown here is derived from an EMBL/GenBank/DDBJ whole genome shotgun (WGS) entry which is preliminary data.</text>
</comment>
<evidence type="ECO:0000256" key="13">
    <source>
        <dbReference type="ARBA" id="ARBA00042378"/>
    </source>
</evidence>
<evidence type="ECO:0000259" key="17">
    <source>
        <dbReference type="PROSITE" id="PS50237"/>
    </source>
</evidence>
<proteinExistence type="predicted"/>
<feature type="repeat" description="ANK" evidence="14">
    <location>
        <begin position="751"/>
        <end position="783"/>
    </location>
</feature>
<reference evidence="18 19" key="1">
    <citation type="submission" date="2022-05" db="EMBL/GenBank/DDBJ databases">
        <authorList>
            <consortium name="Genoscope - CEA"/>
            <person name="William W."/>
        </authorList>
    </citation>
    <scope>NUCLEOTIDE SEQUENCE [LARGE SCALE GENOMIC DNA]</scope>
</reference>
<feature type="region of interest" description="Disordered" evidence="16">
    <location>
        <begin position="37"/>
        <end position="360"/>
    </location>
</feature>
<evidence type="ECO:0000256" key="4">
    <source>
        <dbReference type="ARBA" id="ARBA00012485"/>
    </source>
</evidence>
<name>A0ABN8LFL2_9CNID</name>
<feature type="compositionally biased region" description="Basic residues" evidence="16">
    <location>
        <begin position="51"/>
        <end position="61"/>
    </location>
</feature>
<dbReference type="SUPFAM" id="SSF56204">
    <property type="entry name" value="Hect, E3 ligase catalytic domain"/>
    <property type="match status" value="2"/>
</dbReference>
<dbReference type="InterPro" id="IPR035983">
    <property type="entry name" value="Hect_E3_ubiquitin_ligase"/>
</dbReference>
<keyword evidence="19" id="KW-1185">Reference proteome</keyword>
<dbReference type="PROSITE" id="PS50297">
    <property type="entry name" value="ANK_REP_REGION"/>
    <property type="match status" value="3"/>
</dbReference>
<feature type="region of interest" description="Disordered" evidence="16">
    <location>
        <begin position="1027"/>
        <end position="1075"/>
    </location>
</feature>
<feature type="region of interest" description="Disordered" evidence="16">
    <location>
        <begin position="383"/>
        <end position="408"/>
    </location>
</feature>
<evidence type="ECO:0000256" key="14">
    <source>
        <dbReference type="PROSITE-ProRule" id="PRU00023"/>
    </source>
</evidence>
<evidence type="ECO:0000256" key="7">
    <source>
        <dbReference type="ARBA" id="ARBA00022824"/>
    </source>
</evidence>
<evidence type="ECO:0000256" key="11">
    <source>
        <dbReference type="ARBA" id="ARBA00040370"/>
    </source>
</evidence>
<dbReference type="Gene3D" id="3.30.2410.10">
    <property type="entry name" value="Hect, E3 ligase catalytic domain"/>
    <property type="match status" value="1"/>
</dbReference>
<feature type="domain" description="HECT" evidence="17">
    <location>
        <begin position="965"/>
        <end position="1009"/>
    </location>
</feature>
<feature type="compositionally biased region" description="Basic and acidic residues" evidence="16">
    <location>
        <begin position="312"/>
        <end position="338"/>
    </location>
</feature>
<keyword evidence="14" id="KW-0040">ANK repeat</keyword>
<dbReference type="InterPro" id="IPR050409">
    <property type="entry name" value="E3_ubiq-protein_ligase"/>
</dbReference>
<keyword evidence="8" id="KW-0333">Golgi apparatus</keyword>
<dbReference type="InterPro" id="IPR002110">
    <property type="entry name" value="Ankyrin_rpt"/>
</dbReference>
<feature type="compositionally biased region" description="Low complexity" evidence="16">
    <location>
        <begin position="391"/>
        <end position="401"/>
    </location>
</feature>
<keyword evidence="5" id="KW-0808">Transferase</keyword>
<evidence type="ECO:0000256" key="16">
    <source>
        <dbReference type="SAM" id="MobiDB-lite"/>
    </source>
</evidence>
<dbReference type="InterPro" id="IPR036770">
    <property type="entry name" value="Ankyrin_rpt-contain_sf"/>
</dbReference>
<feature type="compositionally biased region" description="Low complexity" evidence="16">
    <location>
        <begin position="199"/>
        <end position="210"/>
    </location>
</feature>
<dbReference type="EMBL" id="CALNXI010000009">
    <property type="protein sequence ID" value="CAH3014418.1"/>
    <property type="molecule type" value="Genomic_DNA"/>
</dbReference>
<dbReference type="SMART" id="SM00119">
    <property type="entry name" value="HECTc"/>
    <property type="match status" value="1"/>
</dbReference>
<feature type="compositionally biased region" description="Polar residues" evidence="16">
    <location>
        <begin position="259"/>
        <end position="268"/>
    </location>
</feature>
<evidence type="ECO:0000256" key="9">
    <source>
        <dbReference type="ARBA" id="ARBA00023306"/>
    </source>
</evidence>
<feature type="compositionally biased region" description="Basic and acidic residues" evidence="16">
    <location>
        <begin position="160"/>
        <end position="175"/>
    </location>
</feature>
<feature type="compositionally biased region" description="Polar residues" evidence="16">
    <location>
        <begin position="134"/>
        <end position="146"/>
    </location>
</feature>
<dbReference type="InterPro" id="IPR000569">
    <property type="entry name" value="HECT_dom"/>
</dbReference>
<feature type="repeat" description="ANK" evidence="14">
    <location>
        <begin position="555"/>
        <end position="587"/>
    </location>
</feature>
<dbReference type="EC" id="2.3.2.26" evidence="4"/>
<feature type="compositionally biased region" description="Basic residues" evidence="16">
    <location>
        <begin position="484"/>
        <end position="503"/>
    </location>
</feature>
<dbReference type="Pfam" id="PF13857">
    <property type="entry name" value="Ank_5"/>
    <property type="match status" value="1"/>
</dbReference>
<dbReference type="PROSITE" id="PS50237">
    <property type="entry name" value="HECT"/>
    <property type="match status" value="2"/>
</dbReference>
<feature type="compositionally biased region" description="Polar residues" evidence="16">
    <location>
        <begin position="1029"/>
        <end position="1058"/>
    </location>
</feature>
<organism evidence="18 19">
    <name type="scientific">Porites evermanni</name>
    <dbReference type="NCBI Taxonomy" id="104178"/>
    <lineage>
        <taxon>Eukaryota</taxon>
        <taxon>Metazoa</taxon>
        <taxon>Cnidaria</taxon>
        <taxon>Anthozoa</taxon>
        <taxon>Hexacorallia</taxon>
        <taxon>Scleractinia</taxon>
        <taxon>Fungiina</taxon>
        <taxon>Poritidae</taxon>
        <taxon>Porites</taxon>
    </lineage>
</organism>
<evidence type="ECO:0000256" key="3">
    <source>
        <dbReference type="ARBA" id="ARBA00004906"/>
    </source>
</evidence>
<dbReference type="Pfam" id="PF00632">
    <property type="entry name" value="HECT"/>
    <property type="match status" value="1"/>
</dbReference>
<feature type="active site" description="Glycyl thioester intermediate" evidence="15">
    <location>
        <position position="1453"/>
    </location>
</feature>
<dbReference type="PANTHER" id="PTHR11254:SF67">
    <property type="entry name" value="E3 UBIQUITIN-PROTEIN LIGASE HUWE1"/>
    <property type="match status" value="1"/>
</dbReference>
<dbReference type="SMART" id="SM00248">
    <property type="entry name" value="ANK"/>
    <property type="match status" value="8"/>
</dbReference>
<dbReference type="Pfam" id="PF12796">
    <property type="entry name" value="Ank_2"/>
    <property type="match status" value="1"/>
</dbReference>
<feature type="domain" description="HECT" evidence="17">
    <location>
        <begin position="1213"/>
        <end position="1486"/>
    </location>
</feature>
<dbReference type="PANTHER" id="PTHR11254">
    <property type="entry name" value="HECT DOMAIN UBIQUITIN-PROTEIN LIGASE"/>
    <property type="match status" value="1"/>
</dbReference>
<sequence length="1486" mass="166414">MASRTMSCSGNKMAWLVSSLRYCALLRWNQGIIRMTGSSEEDDMPPTVSSTKRRSNKRPHKLISSESDEDEGKARTSRKVAHSLDNQETNEDSDGGSEKCKSTLNSQTPRSSERLRRKASRSFSMPSREEVLDSVSSGKKQNSQQKVKALKPRKLVNNFLRERTSYVSRGERYDSDDSGLSDFINDDDDDDDDDDAESSESTVESDVSVKSNKKDSGICSARKAKKGQRQKSALDSSEKESSLSEEDDVPLSVLKNKRTCSQQLTAKTSSRISSDSDESFAPRNKTNIKRKVLNCSDSSEDDHQTTGQHNLDLNDVKKDNNCERSDSDDLLSAKDSKPRKQCVPLRPRSKRVENLTQQHEAKNRKILGSLLKKRQTAKLDAKDRLALKQMSSNSNDSSLSSSEDDHDPCKEATEIFLQHSSELEEDDDDRDFIVDVRQSSDEGMNSDGVSQFLQLLDTFTSIGKAVDPEDNKMSMSTDEASLKSRQKRRKKRKERKASKWRRIKMADESEDSDENGNDVCHRHPFLHVAVLENDIPLVKKLMKEDPDCVYELGYRKRTALHLAALEDKVEIVKLLLDHGSDRTALDCYHLPSIAYAMDGHPDCLRLLLDHTNVKSVSKAMRNNLQGMNLLHFAAGEKRNGLECVDRAKCMELLFSKDKNFCLKLLEERDVRTFTPLAAAVYAGQHKCIQVLLRMGANAFAYKTDDGGNILHFAVECASHFKGTWDAEKDTSQCLIELLETTKFLVNDADDHGFTPLMYACESGNADCVKVLLENGASLNCSDSHGTSSLHLAAMSGDTQCVTLLLNSGHKVDCVDRYGWPPLLYANFKAHESCVLALMKPKPEQVFVLGELLRRARSELEKKRTVKVVKNVLVSLANHDAYYTVFNDFIRQNPEMLEENNYGLLQHTWRAILDFDNKRRWFRTKLSQVRGSLYSWSCESLSLEIDRDNVLASAMNQMGRILGHALRRRSLHVTFKNEPGICTGPKREFFASFCKDVVDPKRGLFIATDDAQFSPVANAYFAKHVDDTMPQDSTQSTGHTSGSVVKQELPSNESTNEPVMSSLGGEYQHPSTEDESMCVATHDENTAVNSQTQDYLANGLSDEEIISSLSQTESLSSVTTDGYQTTTSEHVDIDSVNGNIRDSQHTLGNVSQTMLEQANIPGEEEIVPNDAVDDSAVTRSTDDENMAHNSQQPTWISCVENSGDQSIINLSLRSKLKQLRFIGRMVGFAICQDLLVNLQLSKPFVKQVLGIPLSHPDDLSSFDYELHRNAVVWLRENSVTDLDLPFSVDVMNPWNSKPVTIELSDDPEKKLLDDNKEQYSKLVSQLKLETLIKDEVAEFSGGLNEVIPREFLSLFTADEFSLLIGGVTKIDVEDWKKNTKYTGCTQEDNEILWFWKVVSQLKEEEKALLMKFSTGTPCVPIGGFAALTGLGGATKFTIMKIGGELNKIPMASTCFNMLKLTSYSSEKHLKDKLLIAIRHGAEGFSFS</sequence>
<evidence type="ECO:0000256" key="5">
    <source>
        <dbReference type="ARBA" id="ARBA00022679"/>
    </source>
</evidence>
<evidence type="ECO:0000256" key="6">
    <source>
        <dbReference type="ARBA" id="ARBA00022786"/>
    </source>
</evidence>
<comment type="pathway">
    <text evidence="3">Protein modification; protein ubiquitination.</text>
</comment>
<feature type="repeat" description="ANK" evidence="14">
    <location>
        <begin position="784"/>
        <end position="816"/>
    </location>
</feature>
<feature type="region of interest" description="Disordered" evidence="16">
    <location>
        <begin position="467"/>
        <end position="516"/>
    </location>
</feature>
<protein>
    <recommendedName>
        <fullName evidence="11">E3 ubiquitin-protein ligase HACE1</fullName>
        <ecNumber evidence="4">2.3.2.26</ecNumber>
    </recommendedName>
    <alternativeName>
        <fullName evidence="13">HECT domain and ankyrin repeat-containing E3 ubiquitin-protein ligase 1</fullName>
    </alternativeName>
    <alternativeName>
        <fullName evidence="12">HECT-type E3 ubiquitin transferase HACE1</fullName>
    </alternativeName>
</protein>
<evidence type="ECO:0000256" key="8">
    <source>
        <dbReference type="ARBA" id="ARBA00023034"/>
    </source>
</evidence>
<dbReference type="Proteomes" id="UP001159427">
    <property type="component" value="Unassembled WGS sequence"/>
</dbReference>
<comment type="caution">
    <text evidence="15">Lacks conserved residue(s) required for the propagation of feature annotation.</text>
</comment>
<dbReference type="SUPFAM" id="SSF48403">
    <property type="entry name" value="Ankyrin repeat"/>
    <property type="match status" value="1"/>
</dbReference>
<keyword evidence="9" id="KW-0131">Cell cycle</keyword>
<evidence type="ECO:0000256" key="10">
    <source>
        <dbReference type="ARBA" id="ARBA00037859"/>
    </source>
</evidence>
<evidence type="ECO:0000256" key="15">
    <source>
        <dbReference type="PROSITE-ProRule" id="PRU00104"/>
    </source>
</evidence>
<keyword evidence="6 15" id="KW-0833">Ubl conjugation pathway</keyword>
<evidence type="ECO:0000313" key="18">
    <source>
        <dbReference type="EMBL" id="CAH3014418.1"/>
    </source>
</evidence>
<evidence type="ECO:0000313" key="19">
    <source>
        <dbReference type="Proteomes" id="UP001159427"/>
    </source>
</evidence>
<comment type="subcellular location">
    <subcellularLocation>
        <location evidence="2">Endoplasmic reticulum</location>
    </subcellularLocation>
    <subcellularLocation>
        <location evidence="10">Golgi apparatus</location>
        <location evidence="10">Golgi stack membrane</location>
    </subcellularLocation>
</comment>
<accession>A0ABN8LFL2</accession>